<feature type="compositionally biased region" description="Low complexity" evidence="1">
    <location>
        <begin position="35"/>
        <end position="60"/>
    </location>
</feature>
<sequence length="194" mass="18689">MKRAVAFGALWTASAAAAVGLGLLAVSLVDAGASPGTAPAAATAGSTAPSTTPPGDTTTPAPVPPAPAPTSGEYSTVGGTIVASCDGDVLQVAAAPATGWWLDDQDERGEVEFESEDGKVEVHVTCVDGTPSFSDVDIRTGEDGAGRSSGSSSASTGPSAPDDSDGRRGGGHGSDDGPGDDSSGRGRGGSGSDD</sequence>
<keyword evidence="2" id="KW-0732">Signal</keyword>
<name>A0A7K3VY13_9ACTN</name>
<evidence type="ECO:0008006" key="5">
    <source>
        <dbReference type="Google" id="ProtNLM"/>
    </source>
</evidence>
<feature type="compositionally biased region" description="Gly residues" evidence="1">
    <location>
        <begin position="185"/>
        <end position="194"/>
    </location>
</feature>
<evidence type="ECO:0000313" key="3">
    <source>
        <dbReference type="EMBL" id="NEK57526.1"/>
    </source>
</evidence>
<dbReference type="EMBL" id="JAAGWF010000007">
    <property type="protein sequence ID" value="NEK57526.1"/>
    <property type="molecule type" value="Genomic_DNA"/>
</dbReference>
<feature type="signal peptide" evidence="2">
    <location>
        <begin position="1"/>
        <end position="17"/>
    </location>
</feature>
<feature type="compositionally biased region" description="Basic and acidic residues" evidence="1">
    <location>
        <begin position="136"/>
        <end position="145"/>
    </location>
</feature>
<evidence type="ECO:0000256" key="2">
    <source>
        <dbReference type="SAM" id="SignalP"/>
    </source>
</evidence>
<dbReference type="RefSeq" id="WP_163480682.1">
    <property type="nucleotide sequence ID" value="NZ_JAAGWF010000007.1"/>
</dbReference>
<protein>
    <recommendedName>
        <fullName evidence="5">Septum formation initiator</fullName>
    </recommendedName>
</protein>
<dbReference type="AlphaFoldDB" id="A0A7K3VY13"/>
<organism evidence="3 4">
    <name type="scientific">Geodermatophilus sabuli</name>
    <dbReference type="NCBI Taxonomy" id="1564158"/>
    <lineage>
        <taxon>Bacteria</taxon>
        <taxon>Bacillati</taxon>
        <taxon>Actinomycetota</taxon>
        <taxon>Actinomycetes</taxon>
        <taxon>Geodermatophilales</taxon>
        <taxon>Geodermatophilaceae</taxon>
        <taxon>Geodermatophilus</taxon>
    </lineage>
</organism>
<proteinExistence type="predicted"/>
<comment type="caution">
    <text evidence="3">The sequence shown here is derived from an EMBL/GenBank/DDBJ whole genome shotgun (WGS) entry which is preliminary data.</text>
</comment>
<feature type="chain" id="PRO_5039311450" description="Septum formation initiator" evidence="2">
    <location>
        <begin position="18"/>
        <end position="194"/>
    </location>
</feature>
<evidence type="ECO:0000256" key="1">
    <source>
        <dbReference type="SAM" id="MobiDB-lite"/>
    </source>
</evidence>
<accession>A0A7K3VY13</accession>
<reference evidence="3 4" key="1">
    <citation type="submission" date="2020-02" db="EMBL/GenBank/DDBJ databases">
        <title>Geodermatophilus sabuli CPCC 205279 I12A-02694.</title>
        <authorList>
            <person name="Jiang Z."/>
        </authorList>
    </citation>
    <scope>NUCLEOTIDE SEQUENCE [LARGE SCALE GENOMIC DNA]</scope>
    <source>
        <strain evidence="3 4">I12A-02694</strain>
    </source>
</reference>
<feature type="compositionally biased region" description="Low complexity" evidence="1">
    <location>
        <begin position="146"/>
        <end position="161"/>
    </location>
</feature>
<evidence type="ECO:0000313" key="4">
    <source>
        <dbReference type="Proteomes" id="UP000470246"/>
    </source>
</evidence>
<feature type="region of interest" description="Disordered" evidence="1">
    <location>
        <begin position="35"/>
        <end position="75"/>
    </location>
</feature>
<feature type="region of interest" description="Disordered" evidence="1">
    <location>
        <begin position="129"/>
        <end position="194"/>
    </location>
</feature>
<gene>
    <name evidence="3" type="ORF">GCU56_06530</name>
</gene>
<keyword evidence="4" id="KW-1185">Reference proteome</keyword>
<dbReference type="Proteomes" id="UP000470246">
    <property type="component" value="Unassembled WGS sequence"/>
</dbReference>